<feature type="compositionally biased region" description="Acidic residues" evidence="1">
    <location>
        <begin position="214"/>
        <end position="235"/>
    </location>
</feature>
<feature type="compositionally biased region" description="Low complexity" evidence="1">
    <location>
        <begin position="600"/>
        <end position="610"/>
    </location>
</feature>
<feature type="compositionally biased region" description="Pro residues" evidence="1">
    <location>
        <begin position="305"/>
        <end position="315"/>
    </location>
</feature>
<feature type="compositionally biased region" description="Basic and acidic residues" evidence="1">
    <location>
        <begin position="569"/>
        <end position="579"/>
    </location>
</feature>
<feature type="compositionally biased region" description="Low complexity" evidence="1">
    <location>
        <begin position="167"/>
        <end position="177"/>
    </location>
</feature>
<sequence>MLGTTPAHRRRPDTPFEDLRGYHGLEDDEDAFGRRKKRRCCRRGCLLMCALSLLCVVTSLSAAFPFIYVSSRDFGGFNFALSAKVSHLEGGTHHGGKGLLRVGAMGGDVEGGLEGGGGNDHGAADAEGETPFDVAHLLPGEAETETASGRSESQVEKEGGKNGGVVFGSQSGGSFPSHNEMKSAGVGSVESPPIVPSGPGALEEALELIREKEEEGDEEEDDDDDDEGEEPEAENEDGRVAVPNLYASEDDENGEQVPQRAEGREAETAKDELEREKEEVGLLTGAIPLSDSQIPLEEGVANLPDLPPDSHPPKVPIGSVDPHGAIKSPGSSQGVGGGQGDGLEALSVNVPPLVQGGGAILGVPSADAPPKRGEASGQQSESMGVSSGGDGVPLFREGAAVPAGEFGSLVSSEGFEGRGEEKNHGVGSAGAEIKVPVGQAEVAGVGESVGSHGDPDPPFHQLRRTEEIIEGVEGGGPIVSGGVSDSVNSSASLPSDPVLPSEGLHDLPSVDAPGGPASLAEELKQLEEEHLERGGSGGQTEHAHVQDPIGHPGEGGLGDPPALELEGLSLEHQKNEKGGEGAVPSSVSLPDNETGEKQNSAASSSEPSSPFAHAGEVTEEGKEARPLITEGGEGGHSHESLHGPPPGVPELEIGVGAGGGVGAHPWEGVGGGASPSVSVSDHVEGATGVVAEERDGVVSVDHEGKKDDGDVAALSSEGNGGVSVGFVPDEQQSEKGKVESESPPPSLSQDLLPSKGGEGEGHEGGIQGEGKAHQAPSMPLSEGSVPVLSLESLDNPPPSSSSQAGVIQSEGVGEGGKEGSEVFQSEPATISEKGEGETHHPPAGAHTEEGSVDLKLPEMSPDTDASSQSTPDTSTDTQTDPKKGPGSGPGNSFVDLGAENLPGVDLLEQAQHIGETSEEGGETVKVPMSKEGEGKAGGEWEVDGPLHALQEGVGSGVPLHEILEEQGFPHRDMEEPHISPQVLSSLEGKAEERKEVATEVETAWGNAEGNFPLGKTGEEGLKLKMEGAEGQAQIPPMYSEKKEEPSETLQEKDSPGVDLELEREVESETEKEVSMNKSSSTPPQRLRRTKQ</sequence>
<organism evidence="3">
    <name type="scientific">Chromera velia CCMP2878</name>
    <dbReference type="NCBI Taxonomy" id="1169474"/>
    <lineage>
        <taxon>Eukaryota</taxon>
        <taxon>Sar</taxon>
        <taxon>Alveolata</taxon>
        <taxon>Colpodellida</taxon>
        <taxon>Chromeraceae</taxon>
        <taxon>Chromera</taxon>
    </lineage>
</organism>
<feature type="compositionally biased region" description="Basic and acidic residues" evidence="1">
    <location>
        <begin position="415"/>
        <end position="424"/>
    </location>
</feature>
<feature type="region of interest" description="Disordered" evidence="1">
    <location>
        <begin position="469"/>
        <end position="941"/>
    </location>
</feature>
<feature type="compositionally biased region" description="Basic and acidic residues" evidence="1">
    <location>
        <begin position="1016"/>
        <end position="1027"/>
    </location>
</feature>
<protein>
    <submittedName>
        <fullName evidence="3">Uncharacterized protein</fullName>
    </submittedName>
</protein>
<feature type="transmembrane region" description="Helical" evidence="2">
    <location>
        <begin position="44"/>
        <end position="68"/>
    </location>
</feature>
<dbReference type="VEuPathDB" id="CryptoDB:Cvel_19143"/>
<feature type="compositionally biased region" description="Basic and acidic residues" evidence="1">
    <location>
        <begin position="691"/>
        <end position="709"/>
    </location>
</feature>
<feature type="region of interest" description="Disordered" evidence="1">
    <location>
        <begin position="1005"/>
        <end position="1091"/>
    </location>
</feature>
<name>A0A0G4FWL1_9ALVE</name>
<feature type="compositionally biased region" description="Gly residues" evidence="1">
    <location>
        <begin position="655"/>
        <end position="673"/>
    </location>
</feature>
<evidence type="ECO:0000313" key="3">
    <source>
        <dbReference type="EMBL" id="CEM19608.1"/>
    </source>
</evidence>
<keyword evidence="2" id="KW-1133">Transmembrane helix</keyword>
<dbReference type="EMBL" id="CDMZ01000693">
    <property type="protein sequence ID" value="CEM19608.1"/>
    <property type="molecule type" value="Genomic_DNA"/>
</dbReference>
<evidence type="ECO:0000256" key="1">
    <source>
        <dbReference type="SAM" id="MobiDB-lite"/>
    </source>
</evidence>
<feature type="region of interest" description="Disordered" evidence="1">
    <location>
        <begin position="142"/>
        <end position="396"/>
    </location>
</feature>
<gene>
    <name evidence="3" type="ORF">Cvel_19143</name>
</gene>
<feature type="compositionally biased region" description="Basic and acidic residues" evidence="1">
    <location>
        <begin position="928"/>
        <end position="938"/>
    </location>
</feature>
<accession>A0A0G4FWL1</accession>
<keyword evidence="2" id="KW-0472">Membrane</keyword>
<dbReference type="AlphaFoldDB" id="A0A0G4FWL1"/>
<reference evidence="3" key="1">
    <citation type="submission" date="2014-11" db="EMBL/GenBank/DDBJ databases">
        <authorList>
            <person name="Otto D Thomas"/>
            <person name="Naeem Raeece"/>
        </authorList>
    </citation>
    <scope>NUCLEOTIDE SEQUENCE</scope>
</reference>
<keyword evidence="2" id="KW-0812">Transmembrane</keyword>
<feature type="compositionally biased region" description="Basic and acidic residues" evidence="1">
    <location>
        <begin position="521"/>
        <end position="533"/>
    </location>
</feature>
<feature type="compositionally biased region" description="Basic and acidic residues" evidence="1">
    <location>
        <begin position="1039"/>
        <end position="1074"/>
    </location>
</feature>
<feature type="compositionally biased region" description="Basic and acidic residues" evidence="1">
    <location>
        <begin position="261"/>
        <end position="280"/>
    </location>
</feature>
<evidence type="ECO:0000256" key="2">
    <source>
        <dbReference type="SAM" id="Phobius"/>
    </source>
</evidence>
<proteinExistence type="predicted"/>
<feature type="region of interest" description="Disordered" evidence="1">
    <location>
        <begin position="409"/>
        <end position="431"/>
    </location>
</feature>
<feature type="compositionally biased region" description="Low complexity" evidence="1">
    <location>
        <begin position="480"/>
        <end position="496"/>
    </location>
</feature>
<feature type="compositionally biased region" description="Polar residues" evidence="1">
    <location>
        <begin position="376"/>
        <end position="385"/>
    </location>
</feature>
<feature type="compositionally biased region" description="Low complexity" evidence="1">
    <location>
        <begin position="860"/>
        <end position="878"/>
    </location>
</feature>